<evidence type="ECO:0000256" key="7">
    <source>
        <dbReference type="ARBA" id="ARBA00048768"/>
    </source>
</evidence>
<dbReference type="GO" id="GO:0005829">
    <property type="term" value="C:cytosol"/>
    <property type="evidence" value="ECO:0007669"/>
    <property type="project" value="TreeGrafter"/>
</dbReference>
<dbReference type="PANTHER" id="PTHR13035:SF0">
    <property type="entry name" value="PROTEIN N-TERMINAL GLUTAMINE AMIDOHYDROLASE"/>
    <property type="match status" value="1"/>
</dbReference>
<dbReference type="GO" id="GO:0008418">
    <property type="term" value="F:protein-N-terminal asparagine amidohydrolase activity"/>
    <property type="evidence" value="ECO:0007669"/>
    <property type="project" value="UniProtKB-UniRule"/>
</dbReference>
<dbReference type="GO" id="GO:0070773">
    <property type="term" value="F:protein-N-terminal glutamine amidohydrolase activity"/>
    <property type="evidence" value="ECO:0007669"/>
    <property type="project" value="UniProtKB-UniRule"/>
</dbReference>
<dbReference type="Pfam" id="PF09764">
    <property type="entry name" value="Nt_Gln_amidase"/>
    <property type="match status" value="1"/>
</dbReference>
<dbReference type="OMA" id="GWGTVYS"/>
<dbReference type="PANTHER" id="PTHR13035">
    <property type="entry name" value="PROTEIN N-TERMINAL GLUTAMINE AMIDOHYDROLASE"/>
    <property type="match status" value="1"/>
</dbReference>
<evidence type="ECO:0000256" key="6">
    <source>
        <dbReference type="ARBA" id="ARBA00029677"/>
    </source>
</evidence>
<evidence type="ECO:0000313" key="11">
    <source>
        <dbReference type="EnsemblMetazoa" id="CapteP180391"/>
    </source>
</evidence>
<name>R7V6G5_CAPTE</name>
<reference evidence="12" key="1">
    <citation type="submission" date="2012-12" db="EMBL/GenBank/DDBJ databases">
        <authorList>
            <person name="Hellsten U."/>
            <person name="Grimwood J."/>
            <person name="Chapman J.A."/>
            <person name="Shapiro H."/>
            <person name="Aerts A."/>
            <person name="Otillar R.P."/>
            <person name="Terry A.Y."/>
            <person name="Boore J.L."/>
            <person name="Simakov O."/>
            <person name="Marletaz F."/>
            <person name="Cho S.-J."/>
            <person name="Edsinger-Gonzales E."/>
            <person name="Havlak P."/>
            <person name="Kuo D.-H."/>
            <person name="Larsson T."/>
            <person name="Lv J."/>
            <person name="Arendt D."/>
            <person name="Savage R."/>
            <person name="Osoegawa K."/>
            <person name="de Jong P."/>
            <person name="Lindberg D.R."/>
            <person name="Seaver E.C."/>
            <person name="Weisblat D.A."/>
            <person name="Putnam N.H."/>
            <person name="Grigoriev I.V."/>
            <person name="Rokhsar D.S."/>
        </authorList>
    </citation>
    <scope>NUCLEOTIDE SEQUENCE</scope>
    <source>
        <strain evidence="12">I ESC-2004</strain>
    </source>
</reference>
<dbReference type="STRING" id="283909.R7V6G5"/>
<dbReference type="Proteomes" id="UP000014760">
    <property type="component" value="Unassembled WGS sequence"/>
</dbReference>
<dbReference type="AlphaFoldDB" id="R7V6G5"/>
<comment type="function">
    <text evidence="8">Mediates the side-chain deamidation of N-terminal glutamine residues to glutamate, an important step in N-end rule pathway of protein degradation. Conversion of the resulting N-terminal glutamine to glutamate renders the protein susceptible to arginylation, polyubiquitination and degradation as specified by the N-end rule. Does not act on substrates with internal or C-terminal glutamine and does not act on non-glutamine residues in any position.</text>
</comment>
<evidence type="ECO:0000256" key="4">
    <source>
        <dbReference type="ARBA" id="ARBA00021247"/>
    </source>
</evidence>
<reference evidence="10 12" key="2">
    <citation type="journal article" date="2013" name="Nature">
        <title>Insights into bilaterian evolution from three spiralian genomes.</title>
        <authorList>
            <person name="Simakov O."/>
            <person name="Marletaz F."/>
            <person name="Cho S.J."/>
            <person name="Edsinger-Gonzales E."/>
            <person name="Havlak P."/>
            <person name="Hellsten U."/>
            <person name="Kuo D.H."/>
            <person name="Larsson T."/>
            <person name="Lv J."/>
            <person name="Arendt D."/>
            <person name="Savage R."/>
            <person name="Osoegawa K."/>
            <person name="de Jong P."/>
            <person name="Grimwood J."/>
            <person name="Chapman J.A."/>
            <person name="Shapiro H."/>
            <person name="Aerts A."/>
            <person name="Otillar R.P."/>
            <person name="Terry A.Y."/>
            <person name="Boore J.L."/>
            <person name="Grigoriev I.V."/>
            <person name="Lindberg D.R."/>
            <person name="Seaver E.C."/>
            <person name="Weisblat D.A."/>
            <person name="Putnam N.H."/>
            <person name="Rokhsar D.S."/>
        </authorList>
    </citation>
    <scope>NUCLEOTIDE SEQUENCE</scope>
    <source>
        <strain evidence="10 12">I ESC-2004</strain>
    </source>
</reference>
<keyword evidence="5 8" id="KW-0378">Hydrolase</keyword>
<dbReference type="EnsemblMetazoa" id="CapteT180391">
    <property type="protein sequence ID" value="CapteP180391"/>
    <property type="gene ID" value="CapteG180391"/>
</dbReference>
<evidence type="ECO:0000256" key="8">
    <source>
        <dbReference type="RuleBase" id="RU367082"/>
    </source>
</evidence>
<reference evidence="11" key="3">
    <citation type="submission" date="2015-06" db="UniProtKB">
        <authorList>
            <consortium name="EnsemblMetazoa"/>
        </authorList>
    </citation>
    <scope>IDENTIFICATION</scope>
</reference>
<dbReference type="FunCoup" id="R7V6G5">
    <property type="interactions" value="1308"/>
</dbReference>
<gene>
    <name evidence="10" type="ORF">CAPTEDRAFT_180391</name>
</gene>
<keyword evidence="12" id="KW-1185">Reference proteome</keyword>
<dbReference type="GO" id="GO:0005634">
    <property type="term" value="C:nucleus"/>
    <property type="evidence" value="ECO:0007669"/>
    <property type="project" value="TreeGrafter"/>
</dbReference>
<dbReference type="InterPro" id="IPR039733">
    <property type="entry name" value="NTAQ1"/>
</dbReference>
<protein>
    <recommendedName>
        <fullName evidence="4 8">Protein N-terminal glutamine amidohydrolase</fullName>
        <ecNumber evidence="3 8">3.5.1.122</ecNumber>
    </recommendedName>
    <alternativeName>
        <fullName evidence="6 8">Protein NH2-terminal glutamine deamidase</fullName>
    </alternativeName>
</protein>
<proteinExistence type="inferred from homology"/>
<evidence type="ECO:0000313" key="10">
    <source>
        <dbReference type="EMBL" id="ELU11355.1"/>
    </source>
</evidence>
<evidence type="ECO:0000259" key="9">
    <source>
        <dbReference type="Pfam" id="PF09764"/>
    </source>
</evidence>
<evidence type="ECO:0000256" key="2">
    <source>
        <dbReference type="ARBA" id="ARBA00011245"/>
    </source>
</evidence>
<evidence type="ECO:0000256" key="3">
    <source>
        <dbReference type="ARBA" id="ARBA00012718"/>
    </source>
</evidence>
<dbReference type="InterPro" id="IPR037132">
    <property type="entry name" value="N_Gln_amidohydro_ab_roll_sf"/>
</dbReference>
<comment type="subunit">
    <text evidence="2 8">Monomer.</text>
</comment>
<dbReference type="Gene3D" id="3.10.620.10">
    <property type="entry name" value="Protein N-terminal glutamine amidohydrolase, alpha beta roll"/>
    <property type="match status" value="1"/>
</dbReference>
<dbReference type="InterPro" id="IPR023128">
    <property type="entry name" value="Prot_N_Gln_amidohydro_ab_roll"/>
</dbReference>
<evidence type="ECO:0000313" key="12">
    <source>
        <dbReference type="Proteomes" id="UP000014760"/>
    </source>
</evidence>
<dbReference type="OrthoDB" id="191192at2759"/>
<comment type="similarity">
    <text evidence="1 8">Belongs to the NTAQ1 family.</text>
</comment>
<feature type="domain" description="Protein N-terminal glutamine amidohydrolase alpha beta roll" evidence="9">
    <location>
        <begin position="18"/>
        <end position="208"/>
    </location>
</feature>
<dbReference type="EC" id="3.5.1.122" evidence="3 8"/>
<organism evidence="10">
    <name type="scientific">Capitella teleta</name>
    <name type="common">Polychaete worm</name>
    <dbReference type="NCBI Taxonomy" id="283909"/>
    <lineage>
        <taxon>Eukaryota</taxon>
        <taxon>Metazoa</taxon>
        <taxon>Spiralia</taxon>
        <taxon>Lophotrochozoa</taxon>
        <taxon>Annelida</taxon>
        <taxon>Polychaeta</taxon>
        <taxon>Sedentaria</taxon>
        <taxon>Scolecida</taxon>
        <taxon>Capitellidae</taxon>
        <taxon>Capitella</taxon>
    </lineage>
</organism>
<comment type="catalytic activity">
    <reaction evidence="7 8">
        <text>N-terminal L-glutaminyl-[protein] + H2O = N-terminal L-glutamyl-[protein] + NH4(+)</text>
        <dbReference type="Rhea" id="RHEA:50680"/>
        <dbReference type="Rhea" id="RHEA-COMP:12668"/>
        <dbReference type="Rhea" id="RHEA-COMP:12777"/>
        <dbReference type="ChEBI" id="CHEBI:15377"/>
        <dbReference type="ChEBI" id="CHEBI:28938"/>
        <dbReference type="ChEBI" id="CHEBI:64721"/>
        <dbReference type="ChEBI" id="CHEBI:64722"/>
        <dbReference type="EC" id="3.5.1.122"/>
    </reaction>
</comment>
<evidence type="ECO:0000256" key="1">
    <source>
        <dbReference type="ARBA" id="ARBA00008985"/>
    </source>
</evidence>
<evidence type="ECO:0000256" key="5">
    <source>
        <dbReference type="ARBA" id="ARBA00022801"/>
    </source>
</evidence>
<dbReference type="HOGENOM" id="CLU_091083_1_0_1"/>
<dbReference type="EMBL" id="AMQN01005769">
    <property type="status" value="NOT_ANNOTATED_CDS"/>
    <property type="molecule type" value="Genomic_DNA"/>
</dbReference>
<accession>R7V6G5</accession>
<sequence>MEMGEIGRIFHSASACTYTKCYCEENVWHLCKSVRTHHSEELSQSFAVFISNHNKTVPLWCQKAAEDPDQPVIWVRILLSCAPQSFSLQDYHVIFIHQSTDATLVYDLDTTLPFPCEFHEYITHAIKPHFSWKEKYHRLFRVIPAKTFLDRFSSDRSHMLKADMQWLSPPPTYPCIATSESSNNLPGFIDMTRGSGHGSVMDLNQFCLNFS</sequence>
<dbReference type="EMBL" id="KB296765">
    <property type="protein sequence ID" value="ELU11355.1"/>
    <property type="molecule type" value="Genomic_DNA"/>
</dbReference>